<reference evidence="1" key="1">
    <citation type="submission" date="2018-05" db="EMBL/GenBank/DDBJ databases">
        <authorList>
            <person name="Lanie J.A."/>
            <person name="Ng W.-L."/>
            <person name="Kazmierczak K.M."/>
            <person name="Andrzejewski T.M."/>
            <person name="Davidsen T.M."/>
            <person name="Wayne K.J."/>
            <person name="Tettelin H."/>
            <person name="Glass J.I."/>
            <person name="Rusch D."/>
            <person name="Podicherti R."/>
            <person name="Tsui H.-C.T."/>
            <person name="Winkler M.E."/>
        </authorList>
    </citation>
    <scope>NUCLEOTIDE SEQUENCE</scope>
</reference>
<proteinExistence type="predicted"/>
<gene>
    <name evidence="1" type="ORF">METZ01_LOCUS405803</name>
</gene>
<evidence type="ECO:0000313" key="1">
    <source>
        <dbReference type="EMBL" id="SVD52949.1"/>
    </source>
</evidence>
<protein>
    <recommendedName>
        <fullName evidence="2">SGNH hydrolase-type esterase domain-containing protein</fullName>
    </recommendedName>
</protein>
<name>A0A382W2I7_9ZZZZ</name>
<dbReference type="AlphaFoldDB" id="A0A382W2I7"/>
<accession>A0A382W2I7</accession>
<organism evidence="1">
    <name type="scientific">marine metagenome</name>
    <dbReference type="NCBI Taxonomy" id="408172"/>
    <lineage>
        <taxon>unclassified sequences</taxon>
        <taxon>metagenomes</taxon>
        <taxon>ecological metagenomes</taxon>
    </lineage>
</organism>
<feature type="non-terminal residue" evidence="1">
    <location>
        <position position="1"/>
    </location>
</feature>
<dbReference type="InterPro" id="IPR036514">
    <property type="entry name" value="SGNH_hydro_sf"/>
</dbReference>
<dbReference type="SUPFAM" id="SSF52266">
    <property type="entry name" value="SGNH hydrolase"/>
    <property type="match status" value="1"/>
</dbReference>
<sequence>VENGHHEDDWDAIENEYSKIVEIANSIGANVLIVHIPGKGPWNTNHYYPSERLSIWAKSNNVGFVDVLPAMIVESSREDLYYHIDGHANHLGHEVIAQQIYDYLITTADVQ</sequence>
<dbReference type="EMBL" id="UINC01156499">
    <property type="protein sequence ID" value="SVD52949.1"/>
    <property type="molecule type" value="Genomic_DNA"/>
</dbReference>
<evidence type="ECO:0008006" key="2">
    <source>
        <dbReference type="Google" id="ProtNLM"/>
    </source>
</evidence>
<dbReference type="Gene3D" id="3.40.50.1110">
    <property type="entry name" value="SGNH hydrolase"/>
    <property type="match status" value="1"/>
</dbReference>